<keyword evidence="1" id="KW-0677">Repeat</keyword>
<dbReference type="Gene3D" id="3.80.10.10">
    <property type="entry name" value="Ribonuclease Inhibitor"/>
    <property type="match status" value="2"/>
</dbReference>
<feature type="domain" description="Disease resistance R13L4/SHOC-2-like LRR" evidence="2">
    <location>
        <begin position="163"/>
        <end position="256"/>
    </location>
</feature>
<dbReference type="AlphaFoldDB" id="A0A4U6TCN9"/>
<protein>
    <recommendedName>
        <fullName evidence="2">Disease resistance R13L4/SHOC-2-like LRR domain-containing protein</fullName>
    </recommendedName>
</protein>
<organism evidence="3 4">
    <name type="scientific">Setaria viridis</name>
    <name type="common">Green bristlegrass</name>
    <name type="synonym">Setaria italica subsp. viridis</name>
    <dbReference type="NCBI Taxonomy" id="4556"/>
    <lineage>
        <taxon>Eukaryota</taxon>
        <taxon>Viridiplantae</taxon>
        <taxon>Streptophyta</taxon>
        <taxon>Embryophyta</taxon>
        <taxon>Tracheophyta</taxon>
        <taxon>Spermatophyta</taxon>
        <taxon>Magnoliopsida</taxon>
        <taxon>Liliopsida</taxon>
        <taxon>Poales</taxon>
        <taxon>Poaceae</taxon>
        <taxon>PACMAD clade</taxon>
        <taxon>Panicoideae</taxon>
        <taxon>Panicodae</taxon>
        <taxon>Paniceae</taxon>
        <taxon>Cenchrinae</taxon>
        <taxon>Setaria</taxon>
    </lineage>
</organism>
<dbReference type="PANTHER" id="PTHR36766:SF34">
    <property type="entry name" value="NB-ARC DOMAIN-CONTAINING PROTEIN"/>
    <property type="match status" value="1"/>
</dbReference>
<proteinExistence type="predicted"/>
<name>A0A4U6TCN9_SETVI</name>
<dbReference type="InterPro" id="IPR055414">
    <property type="entry name" value="LRR_R13L4/SHOC2-like"/>
</dbReference>
<evidence type="ECO:0000259" key="2">
    <source>
        <dbReference type="Pfam" id="PF23598"/>
    </source>
</evidence>
<dbReference type="Proteomes" id="UP000298652">
    <property type="component" value="Chromosome 8"/>
</dbReference>
<evidence type="ECO:0000313" key="4">
    <source>
        <dbReference type="Proteomes" id="UP000298652"/>
    </source>
</evidence>
<accession>A0A4U6TCN9</accession>
<dbReference type="Gramene" id="TKV99847">
    <property type="protein sequence ID" value="TKV99847"/>
    <property type="gene ID" value="SEVIR_8G071100v2"/>
</dbReference>
<evidence type="ECO:0000313" key="3">
    <source>
        <dbReference type="EMBL" id="TKV99847.1"/>
    </source>
</evidence>
<reference evidence="3" key="1">
    <citation type="submission" date="2019-03" db="EMBL/GenBank/DDBJ databases">
        <title>WGS assembly of Setaria viridis.</title>
        <authorList>
            <person name="Huang P."/>
            <person name="Jenkins J."/>
            <person name="Grimwood J."/>
            <person name="Barry K."/>
            <person name="Healey A."/>
            <person name="Mamidi S."/>
            <person name="Sreedasyam A."/>
            <person name="Shu S."/>
            <person name="Feldman M."/>
            <person name="Wu J."/>
            <person name="Yu Y."/>
            <person name="Chen C."/>
            <person name="Johnson J."/>
            <person name="Rokhsar D."/>
            <person name="Baxter I."/>
            <person name="Schmutz J."/>
            <person name="Brutnell T."/>
            <person name="Kellogg E."/>
        </authorList>
    </citation>
    <scope>NUCLEOTIDE SEQUENCE [LARGE SCALE GENOMIC DNA]</scope>
</reference>
<gene>
    <name evidence="3" type="ORF">SEVIR_8G071100v2</name>
</gene>
<dbReference type="InterPro" id="IPR032675">
    <property type="entry name" value="LRR_dom_sf"/>
</dbReference>
<sequence>MEEEFVLDVEHDLAMFIGNCPKLNVTPYFPPSLEQLQLGKSNEQLISLRSFYRQFHPHASECSSSLSTFAEIHLKKLKLEEMTASSTDWELLQELTKLELLEIRLCNDLRELPKSMRSLLTLQRLHIDGCSALVVLPDWLGELCSLRELSVVRTPMIASLPQSTKNLTFLVELKVVGWVNLSQLPEAIQHLSSLQVLSLEGCGALTMLPDWIGQLSALRLLRIDRCSALQSLPHSLKQLTALRSLSITDCSGLARRYKKEVGDDWHLVSHIPHFMCF</sequence>
<keyword evidence="4" id="KW-1185">Reference proteome</keyword>
<dbReference type="EMBL" id="CM016559">
    <property type="protein sequence ID" value="TKV99847.1"/>
    <property type="molecule type" value="Genomic_DNA"/>
</dbReference>
<dbReference type="Pfam" id="PF23598">
    <property type="entry name" value="LRR_14"/>
    <property type="match status" value="1"/>
</dbReference>
<evidence type="ECO:0000256" key="1">
    <source>
        <dbReference type="ARBA" id="ARBA00022737"/>
    </source>
</evidence>
<dbReference type="SUPFAM" id="SSF52047">
    <property type="entry name" value="RNI-like"/>
    <property type="match status" value="1"/>
</dbReference>
<dbReference type="PANTHER" id="PTHR36766">
    <property type="entry name" value="PLANT BROAD-SPECTRUM MILDEW RESISTANCE PROTEIN RPW8"/>
    <property type="match status" value="1"/>
</dbReference>
<dbReference type="OMA" id="ICMKELP"/>